<organism evidence="1 2">
    <name type="scientific">Tribonema minus</name>
    <dbReference type="NCBI Taxonomy" id="303371"/>
    <lineage>
        <taxon>Eukaryota</taxon>
        <taxon>Sar</taxon>
        <taxon>Stramenopiles</taxon>
        <taxon>Ochrophyta</taxon>
        <taxon>PX clade</taxon>
        <taxon>Xanthophyceae</taxon>
        <taxon>Tribonematales</taxon>
        <taxon>Tribonemataceae</taxon>
        <taxon>Tribonema</taxon>
    </lineage>
</organism>
<dbReference type="AlphaFoldDB" id="A0A835YH78"/>
<proteinExistence type="predicted"/>
<reference evidence="1" key="1">
    <citation type="submission" date="2021-02" db="EMBL/GenBank/DDBJ databases">
        <title>First Annotated Genome of the Yellow-green Alga Tribonema minus.</title>
        <authorList>
            <person name="Mahan K.M."/>
        </authorList>
    </citation>
    <scope>NUCLEOTIDE SEQUENCE</scope>
    <source>
        <strain evidence="1">UTEX B ZZ1240</strain>
    </source>
</reference>
<dbReference type="SUPFAM" id="SSF57184">
    <property type="entry name" value="Growth factor receptor domain"/>
    <property type="match status" value="5"/>
</dbReference>
<evidence type="ECO:0000313" key="1">
    <source>
        <dbReference type="EMBL" id="KAG5175441.1"/>
    </source>
</evidence>
<dbReference type="PANTHER" id="PTHR47236:SF4">
    <property type="entry name" value="GENE 9195-RELATED"/>
    <property type="match status" value="1"/>
</dbReference>
<dbReference type="PANTHER" id="PTHR47236">
    <property type="entry name" value="GENE, 32742-RELATED-RELATED"/>
    <property type="match status" value="1"/>
</dbReference>
<gene>
    <name evidence="1" type="ORF">JKP88DRAFT_172282</name>
</gene>
<comment type="caution">
    <text evidence="1">The sequence shown here is derived from an EMBL/GenBank/DDBJ whole genome shotgun (WGS) entry which is preliminary data.</text>
</comment>
<dbReference type="OrthoDB" id="78979at2759"/>
<dbReference type="EMBL" id="JAFCMP010000549">
    <property type="protein sequence ID" value="KAG5175441.1"/>
    <property type="molecule type" value="Genomic_DNA"/>
</dbReference>
<sequence>MSCHLFTCAQDKYGKPSDPSCTVTQHICPTGSYCVAGSTAPEPCPAGTFANTTGVTALNGCTVCLSGYYCESAGLSAPSAQCSAGYYCKRGGTYASTGFTYGGDLCTAGHYCSQGTTDPVQCAAGTYMGHTGASICDPCPAGHYCPSLGVVTPINCSQGSYCPQGTGAVLPACPIGTFGGSMGLAAVADCTQCSAGSYCDNGGLKAPTGLCVAGYYCPLGSMPSDTSNPLTAHICPTGSYCVAGSMAPEPCPAGTFADTTGVTALNGCTVCLSGHYCETAGLSASSAQCSAGHYCKRGVGTYASTGFTYGGDLCTAGHYCSQGTTDPVQCAAGTYMGHTGASACDPCPSGHYCPSLGVVNPSICNQGSYCPQGTGAVLPACPIGSFGGSMGLAAVGDCTQCSAGSYCDVQGLLLPTALCAAGYYCPAGSTASALQLQLLANPLTAHVCPTGSYCVAGSTAPEPCPAGTFADTMGVTALNGCIVCLSGYYCEAAGLSVPSAQCSAGYYCKRGVVSDAPATGVTATYASGAYVSTGFAYGGDLCTAGHYCSQGTTYPVQCAAGTYMGHTGASVCDPCPAGYYCPVLGVVAPVICAQGYFCPEGTGMVLPACPIGTFGGGKGLAEVGECTPCTPGYYCDAQGLSEPAALCAAGYYCPAASMVTNLTSTFCPECDGSCERDTLNAYKTTQLRAAAHQFWLRAQFHLNINCNLNFMQDQYGLPSNATCTLTEHICPAGSYCLEGSTAPALCPVGTFAPSTGTAALNDCTVCLSGRYCETAGLSAPSAQCSAGYYCKRGVVSDAPTTGGHYCLQGTVDPTPCPAGSYKNVTGAATCDPCPAGHYCPDLGVIVPVTCDQGSYCPEGTGAVLPACPIGTFGGGAGLAAEGECTPCTEGYYCDAEGLIEPAGPCCAGYYCPTGSQVNTAAEHYCCVNTSCQSVSVAWSLAVSVLSACMYGKRGTHRKRCACCMLQLPAACTDSRGGGGGGGGGYGACVTIPIYPQAAPPRAPGVMCLHACSQPLQSASNVRQASRYVNAAAAVCERNRLRRAQVGITSCVSARRHLYLGTASCFPRAQP</sequence>
<evidence type="ECO:0000313" key="2">
    <source>
        <dbReference type="Proteomes" id="UP000664859"/>
    </source>
</evidence>
<accession>A0A835YH78</accession>
<dbReference type="Gene3D" id="2.10.50.10">
    <property type="entry name" value="Tumor Necrosis Factor Receptor, subunit A, domain 2"/>
    <property type="match status" value="6"/>
</dbReference>
<dbReference type="Proteomes" id="UP000664859">
    <property type="component" value="Unassembled WGS sequence"/>
</dbReference>
<protein>
    <submittedName>
        <fullName evidence="1">Uncharacterized protein</fullName>
    </submittedName>
</protein>
<dbReference type="InterPro" id="IPR009030">
    <property type="entry name" value="Growth_fac_rcpt_cys_sf"/>
</dbReference>
<name>A0A835YH78_9STRA</name>
<dbReference type="SMART" id="SM01411">
    <property type="entry name" value="Ephrin_rec_like"/>
    <property type="match status" value="12"/>
</dbReference>
<keyword evidence="2" id="KW-1185">Reference proteome</keyword>